<dbReference type="AlphaFoldDB" id="W7XF12"/>
<dbReference type="RefSeq" id="XP_012652037.1">
    <property type="nucleotide sequence ID" value="XM_012796583.1"/>
</dbReference>
<evidence type="ECO:0000313" key="3">
    <source>
        <dbReference type="Proteomes" id="UP000009168"/>
    </source>
</evidence>
<dbReference type="EMBL" id="GG662767">
    <property type="protein sequence ID" value="EWS75363.1"/>
    <property type="molecule type" value="Genomic_DNA"/>
</dbReference>
<feature type="transmembrane region" description="Helical" evidence="1">
    <location>
        <begin position="78"/>
        <end position="106"/>
    </location>
</feature>
<evidence type="ECO:0000313" key="2">
    <source>
        <dbReference type="EMBL" id="EWS75363.1"/>
    </source>
</evidence>
<accession>W7XF12</accession>
<dbReference type="InParanoid" id="W7XF12"/>
<name>W7XF12_TETTS</name>
<organism evidence="2 3">
    <name type="scientific">Tetrahymena thermophila (strain SB210)</name>
    <dbReference type="NCBI Taxonomy" id="312017"/>
    <lineage>
        <taxon>Eukaryota</taxon>
        <taxon>Sar</taxon>
        <taxon>Alveolata</taxon>
        <taxon>Ciliophora</taxon>
        <taxon>Intramacronucleata</taxon>
        <taxon>Oligohymenophorea</taxon>
        <taxon>Hymenostomatida</taxon>
        <taxon>Tetrahymenina</taxon>
        <taxon>Tetrahymenidae</taxon>
        <taxon>Tetrahymena</taxon>
    </lineage>
</organism>
<dbReference type="Proteomes" id="UP000009168">
    <property type="component" value="Unassembled WGS sequence"/>
</dbReference>
<dbReference type="GeneID" id="24437253"/>
<dbReference type="KEGG" id="tet:TTHERM_000095362"/>
<proteinExistence type="predicted"/>
<keyword evidence="3" id="KW-1185">Reference proteome</keyword>
<keyword evidence="1" id="KW-1133">Transmembrane helix</keyword>
<gene>
    <name evidence="2" type="ORF">TTHERM_000095362</name>
</gene>
<keyword evidence="1" id="KW-0472">Membrane</keyword>
<protein>
    <submittedName>
        <fullName evidence="2">Transmembrane protein, putative</fullName>
    </submittedName>
</protein>
<evidence type="ECO:0000256" key="1">
    <source>
        <dbReference type="SAM" id="Phobius"/>
    </source>
</evidence>
<keyword evidence="1 2" id="KW-0812">Transmembrane</keyword>
<reference evidence="3" key="1">
    <citation type="journal article" date="2006" name="PLoS Biol.">
        <title>Macronuclear genome sequence of the ciliate Tetrahymena thermophila, a model eukaryote.</title>
        <authorList>
            <person name="Eisen J.A."/>
            <person name="Coyne R.S."/>
            <person name="Wu M."/>
            <person name="Wu D."/>
            <person name="Thiagarajan M."/>
            <person name="Wortman J.R."/>
            <person name="Badger J.H."/>
            <person name="Ren Q."/>
            <person name="Amedeo P."/>
            <person name="Jones K.M."/>
            <person name="Tallon L.J."/>
            <person name="Delcher A.L."/>
            <person name="Salzberg S.L."/>
            <person name="Silva J.C."/>
            <person name="Haas B.J."/>
            <person name="Majoros W.H."/>
            <person name="Farzad M."/>
            <person name="Carlton J.M."/>
            <person name="Smith R.K. Jr."/>
            <person name="Garg J."/>
            <person name="Pearlman R.E."/>
            <person name="Karrer K.M."/>
            <person name="Sun L."/>
            <person name="Manning G."/>
            <person name="Elde N.C."/>
            <person name="Turkewitz A.P."/>
            <person name="Asai D.J."/>
            <person name="Wilkes D.E."/>
            <person name="Wang Y."/>
            <person name="Cai H."/>
            <person name="Collins K."/>
            <person name="Stewart B.A."/>
            <person name="Lee S.R."/>
            <person name="Wilamowska K."/>
            <person name="Weinberg Z."/>
            <person name="Ruzzo W.L."/>
            <person name="Wloga D."/>
            <person name="Gaertig J."/>
            <person name="Frankel J."/>
            <person name="Tsao C.-C."/>
            <person name="Gorovsky M.A."/>
            <person name="Keeling P.J."/>
            <person name="Waller R.F."/>
            <person name="Patron N.J."/>
            <person name="Cherry J.M."/>
            <person name="Stover N.A."/>
            <person name="Krieger C.J."/>
            <person name="del Toro C."/>
            <person name="Ryder H.F."/>
            <person name="Williamson S.C."/>
            <person name="Barbeau R.A."/>
            <person name="Hamilton E.P."/>
            <person name="Orias E."/>
        </authorList>
    </citation>
    <scope>NUCLEOTIDE SEQUENCE [LARGE SCALE GENOMIC DNA]</scope>
    <source>
        <strain evidence="3">SB210</strain>
    </source>
</reference>
<sequence>MNYKNSILTQNLNHLIQIRQLTNKESQVILKQFDLKDFLICKKLIKESKINIFIIVKLYNSKKIELVNFRFYFIKIHIMYFAFCCSSITNISLFQLILISFLMIYLSQREYNQNQPHNSVQNNNNFNIFQQKKSKQKKKLKYKGKMNKQSYFQKNQQKKYLFKAENGKNKNQVKSKIYFCQVLLQQINLISSQQMKQINQFLKIDSNFKQFYINSLTISVSEIKKIYFLVNVNYEVLR</sequence>